<dbReference type="EMBL" id="AVPI01000023">
    <property type="protein sequence ID" value="KGN31054.1"/>
    <property type="molecule type" value="Genomic_DNA"/>
</dbReference>
<feature type="transmembrane region" description="Helical" evidence="2">
    <location>
        <begin position="76"/>
        <end position="95"/>
    </location>
</feature>
<evidence type="ECO:0008006" key="5">
    <source>
        <dbReference type="Google" id="ProtNLM"/>
    </source>
</evidence>
<proteinExistence type="predicted"/>
<feature type="region of interest" description="Disordered" evidence="1">
    <location>
        <begin position="197"/>
        <end position="218"/>
    </location>
</feature>
<gene>
    <name evidence="3" type="ORF">N798_09375</name>
</gene>
<reference evidence="3 4" key="1">
    <citation type="submission" date="2013-08" db="EMBL/GenBank/DDBJ databases">
        <title>The genome sequence of Knoellia flava.</title>
        <authorList>
            <person name="Zhu W."/>
            <person name="Wang G."/>
        </authorList>
    </citation>
    <scope>NUCLEOTIDE SEQUENCE [LARGE SCALE GENOMIC DNA]</scope>
    <source>
        <strain evidence="3 4">TL1</strain>
    </source>
</reference>
<name>A0ABR4XD88_9MICO</name>
<dbReference type="RefSeq" id="WP_035947947.1">
    <property type="nucleotide sequence ID" value="NZ_AVPI01000023.1"/>
</dbReference>
<evidence type="ECO:0000256" key="1">
    <source>
        <dbReference type="SAM" id="MobiDB-lite"/>
    </source>
</evidence>
<protein>
    <recommendedName>
        <fullName evidence="5">Cell wall-active antibiotics response LiaF-like C-terminal domain-containing protein</fullName>
    </recommendedName>
</protein>
<dbReference type="Proteomes" id="UP000029990">
    <property type="component" value="Unassembled WGS sequence"/>
</dbReference>
<keyword evidence="2" id="KW-0472">Membrane</keyword>
<evidence type="ECO:0000313" key="4">
    <source>
        <dbReference type="Proteomes" id="UP000029990"/>
    </source>
</evidence>
<evidence type="ECO:0000256" key="2">
    <source>
        <dbReference type="SAM" id="Phobius"/>
    </source>
</evidence>
<feature type="transmembrane region" description="Helical" evidence="2">
    <location>
        <begin position="51"/>
        <end position="70"/>
    </location>
</feature>
<feature type="non-terminal residue" evidence="3">
    <location>
        <position position="1"/>
    </location>
</feature>
<organism evidence="3 4">
    <name type="scientific">Knoellia flava TL1</name>
    <dbReference type="NCBI Taxonomy" id="1385518"/>
    <lineage>
        <taxon>Bacteria</taxon>
        <taxon>Bacillati</taxon>
        <taxon>Actinomycetota</taxon>
        <taxon>Actinomycetes</taxon>
        <taxon>Micrococcales</taxon>
        <taxon>Intrasporangiaceae</taxon>
        <taxon>Knoellia</taxon>
    </lineage>
</organism>
<accession>A0ABR4XD88</accession>
<keyword evidence="4" id="KW-1185">Reference proteome</keyword>
<comment type="caution">
    <text evidence="3">The sequence shown here is derived from an EMBL/GenBank/DDBJ whole genome shotgun (WGS) entry which is preliminary data.</text>
</comment>
<feature type="compositionally biased region" description="Basic and acidic residues" evidence="1">
    <location>
        <begin position="201"/>
        <end position="210"/>
    </location>
</feature>
<sequence length="242" mass="24604">HVPLAPPPPPRPRRRTAGFAGFALVLGLAAVGYGAGLMLDGPVGFPGSQELFGGVLALGAASLATMIIGLTGRRSLLSATLVAILGLGVGTAGIVESSWEGDRGVRTWTPSASTTPQEFDHSVGRTTVDLRPLFASIAARPTSSGGSVPVPDPAVAPQDLDIEQGAGEMTILVPAGANAQIRAKAEFGEVRVVGNLPEGFSNRDDGRNDGPSETLSLDLGTGAPDVIIRADITVGQITIQEG</sequence>
<keyword evidence="2" id="KW-0812">Transmembrane</keyword>
<feature type="transmembrane region" description="Helical" evidence="2">
    <location>
        <begin position="20"/>
        <end position="39"/>
    </location>
</feature>
<evidence type="ECO:0000313" key="3">
    <source>
        <dbReference type="EMBL" id="KGN31054.1"/>
    </source>
</evidence>
<keyword evidence="2" id="KW-1133">Transmembrane helix</keyword>